<gene>
    <name evidence="2" type="ORF">HETSPECPRED_005413</name>
</gene>
<dbReference type="GO" id="GO:0016020">
    <property type="term" value="C:membrane"/>
    <property type="evidence" value="ECO:0007669"/>
    <property type="project" value="TreeGrafter"/>
</dbReference>
<dbReference type="PROSITE" id="PS50146">
    <property type="entry name" value="DAGK"/>
    <property type="match status" value="1"/>
</dbReference>
<sequence>MADATYPRTIRGAQASILYDEDKLLIKHDQGIEIIEDQCIIAITNRIPLDPSRDSRERSILIVKTDETTGSGSCFEAVEATGLPASLEEWHGIDTLPPHLRQTSFQDQLNIHVVISTRSGTGLGEVFFKDVVHPCLAALGLGNAYETHRTKSERTVTKLAESIFLPRAKSGVLQTIIVLAGDGAVVDLVNVFQSGHLKDEASFVKPAIALIPMGTGNALANSAGINRDATHGLRHLLRGSPREIPTFKAIFSPGSELLVDEARKVELLANDGEGENGVIYGAVVCSWGLHASLVGDSDTTEYRKHGSDRFTMAARELLSPSDGSASHAYKGKVTLILDSENERRADALPGQQHMYILATMVSNLEQNLTISPHSRPLDGQMRLLYFGPMPEERVMSIMGRAFTGGSHIKDEAVIYRPIDGLRIDFDEDEAHWRRVCVDGKIVRVDKDGWVEVRMSEQSLLDLIVIK</sequence>
<dbReference type="Gene3D" id="2.60.200.40">
    <property type="match status" value="1"/>
</dbReference>
<dbReference type="OrthoDB" id="3853857at2759"/>
<proteinExistence type="predicted"/>
<reference evidence="2" key="1">
    <citation type="submission" date="2021-03" db="EMBL/GenBank/DDBJ databases">
        <authorList>
            <person name="Tagirdzhanova G."/>
        </authorList>
    </citation>
    <scope>NUCLEOTIDE SEQUENCE</scope>
</reference>
<dbReference type="GO" id="GO:0005737">
    <property type="term" value="C:cytoplasm"/>
    <property type="evidence" value="ECO:0007669"/>
    <property type="project" value="TreeGrafter"/>
</dbReference>
<dbReference type="InterPro" id="IPR017438">
    <property type="entry name" value="ATP-NAD_kinase_N"/>
</dbReference>
<dbReference type="PANTHER" id="PTHR12358:SF108">
    <property type="entry name" value="DAGKC DOMAIN-CONTAINING PROTEIN"/>
    <property type="match status" value="1"/>
</dbReference>
<evidence type="ECO:0000313" key="3">
    <source>
        <dbReference type="Proteomes" id="UP000664521"/>
    </source>
</evidence>
<dbReference type="SMART" id="SM00046">
    <property type="entry name" value="DAGKc"/>
    <property type="match status" value="1"/>
</dbReference>
<comment type="caution">
    <text evidence="2">The sequence shown here is derived from an EMBL/GenBank/DDBJ whole genome shotgun (WGS) entry which is preliminary data.</text>
</comment>
<dbReference type="AlphaFoldDB" id="A0A8H3FHV2"/>
<dbReference type="InterPro" id="IPR001206">
    <property type="entry name" value="Diacylglycerol_kinase_cat_dom"/>
</dbReference>
<dbReference type="GO" id="GO:0001727">
    <property type="term" value="F:lipid kinase activity"/>
    <property type="evidence" value="ECO:0007669"/>
    <property type="project" value="TreeGrafter"/>
</dbReference>
<feature type="domain" description="DAGKc" evidence="1">
    <location>
        <begin position="106"/>
        <end position="254"/>
    </location>
</feature>
<organism evidence="2 3">
    <name type="scientific">Heterodermia speciosa</name>
    <dbReference type="NCBI Taxonomy" id="116794"/>
    <lineage>
        <taxon>Eukaryota</taxon>
        <taxon>Fungi</taxon>
        <taxon>Dikarya</taxon>
        <taxon>Ascomycota</taxon>
        <taxon>Pezizomycotina</taxon>
        <taxon>Lecanoromycetes</taxon>
        <taxon>OSLEUM clade</taxon>
        <taxon>Lecanoromycetidae</taxon>
        <taxon>Caliciales</taxon>
        <taxon>Physciaceae</taxon>
        <taxon>Heterodermia</taxon>
    </lineage>
</organism>
<protein>
    <recommendedName>
        <fullName evidence="1">DAGKc domain-containing protein</fullName>
    </recommendedName>
</protein>
<name>A0A8H3FHV2_9LECA</name>
<dbReference type="InterPro" id="IPR050187">
    <property type="entry name" value="Lipid_Phosphate_FormReg"/>
</dbReference>
<dbReference type="PANTHER" id="PTHR12358">
    <property type="entry name" value="SPHINGOSINE KINASE"/>
    <property type="match status" value="1"/>
</dbReference>
<dbReference type="EMBL" id="CAJPDS010000034">
    <property type="protein sequence ID" value="CAF9923759.1"/>
    <property type="molecule type" value="Genomic_DNA"/>
</dbReference>
<dbReference type="SUPFAM" id="SSF111331">
    <property type="entry name" value="NAD kinase/diacylglycerol kinase-like"/>
    <property type="match status" value="1"/>
</dbReference>
<evidence type="ECO:0000259" key="1">
    <source>
        <dbReference type="PROSITE" id="PS50146"/>
    </source>
</evidence>
<evidence type="ECO:0000313" key="2">
    <source>
        <dbReference type="EMBL" id="CAF9923759.1"/>
    </source>
</evidence>
<dbReference type="InterPro" id="IPR016064">
    <property type="entry name" value="NAD/diacylglycerol_kinase_sf"/>
</dbReference>
<accession>A0A8H3FHV2</accession>
<dbReference type="Gene3D" id="3.40.50.10330">
    <property type="entry name" value="Probable inorganic polyphosphate/atp-NAD kinase, domain 1"/>
    <property type="match status" value="1"/>
</dbReference>
<dbReference type="Proteomes" id="UP000664521">
    <property type="component" value="Unassembled WGS sequence"/>
</dbReference>
<dbReference type="Pfam" id="PF00781">
    <property type="entry name" value="DAGK_cat"/>
    <property type="match status" value="1"/>
</dbReference>
<dbReference type="GO" id="GO:0046512">
    <property type="term" value="P:sphingosine biosynthetic process"/>
    <property type="evidence" value="ECO:0007669"/>
    <property type="project" value="TreeGrafter"/>
</dbReference>
<keyword evidence="3" id="KW-1185">Reference proteome</keyword>